<dbReference type="Pfam" id="PF08387">
    <property type="entry name" value="FBD"/>
    <property type="match status" value="1"/>
</dbReference>
<evidence type="ECO:0000313" key="3">
    <source>
        <dbReference type="Proteomes" id="UP000215914"/>
    </source>
</evidence>
<reference evidence="2" key="1">
    <citation type="journal article" date="2017" name="Nature">
        <title>The sunflower genome provides insights into oil metabolism, flowering and Asterid evolution.</title>
        <authorList>
            <person name="Badouin H."/>
            <person name="Gouzy J."/>
            <person name="Grassa C.J."/>
            <person name="Murat F."/>
            <person name="Staton S.E."/>
            <person name="Cottret L."/>
            <person name="Lelandais-Briere C."/>
            <person name="Owens G.L."/>
            <person name="Carrere S."/>
            <person name="Mayjonade B."/>
            <person name="Legrand L."/>
            <person name="Gill N."/>
            <person name="Kane N.C."/>
            <person name="Bowers J.E."/>
            <person name="Hubner S."/>
            <person name="Bellec A."/>
            <person name="Berard A."/>
            <person name="Berges H."/>
            <person name="Blanchet N."/>
            <person name="Boniface M.C."/>
            <person name="Brunel D."/>
            <person name="Catrice O."/>
            <person name="Chaidir N."/>
            <person name="Claudel C."/>
            <person name="Donnadieu C."/>
            <person name="Faraut T."/>
            <person name="Fievet G."/>
            <person name="Helmstetter N."/>
            <person name="King M."/>
            <person name="Knapp S.J."/>
            <person name="Lai Z."/>
            <person name="Le Paslier M.C."/>
            <person name="Lippi Y."/>
            <person name="Lorenzon L."/>
            <person name="Mandel J.R."/>
            <person name="Marage G."/>
            <person name="Marchand G."/>
            <person name="Marquand E."/>
            <person name="Bret-Mestries E."/>
            <person name="Morien E."/>
            <person name="Nambeesan S."/>
            <person name="Nguyen T."/>
            <person name="Pegot-Espagnet P."/>
            <person name="Pouilly N."/>
            <person name="Raftis F."/>
            <person name="Sallet E."/>
            <person name="Schiex T."/>
            <person name="Thomas J."/>
            <person name="Vandecasteele C."/>
            <person name="Vares D."/>
            <person name="Vear F."/>
            <person name="Vautrin S."/>
            <person name="Crespi M."/>
            <person name="Mangin B."/>
            <person name="Burke J.M."/>
            <person name="Salse J."/>
            <person name="Munos S."/>
            <person name="Vincourt P."/>
            <person name="Rieseberg L.H."/>
            <person name="Langlade N.B."/>
        </authorList>
    </citation>
    <scope>NUCLEOTIDE SEQUENCE</scope>
    <source>
        <tissue evidence="2">Leaves</tissue>
    </source>
</reference>
<proteinExistence type="predicted"/>
<evidence type="ECO:0000259" key="1">
    <source>
        <dbReference type="SMART" id="SM00579"/>
    </source>
</evidence>
<keyword evidence="3" id="KW-1185">Reference proteome</keyword>
<sequence>MQVGCQKALNFVTGENKFTFGDLLQCVPLIQTLDISKCYMKYLCAGGMPHKLPTSLVHLKELVLCVCLAEQNGISSALCIIRSSPVLETMRFLMYDNEKLPVQQTATNFLDLEGYPDMKMDHLETLEIYDFSNLRLETEFVKLIMAKSPVLKKVLIELDDNVSVDEELKMLREMVLNPIPRASPSAKLTIVRPETS</sequence>
<dbReference type="EMBL" id="MNCJ02000331">
    <property type="protein sequence ID" value="KAF5762134.1"/>
    <property type="molecule type" value="Genomic_DNA"/>
</dbReference>
<gene>
    <name evidence="2" type="ORF">HanXRQr2_Chr16g0773251</name>
</gene>
<name>A0A9K3DVD7_HELAN</name>
<organism evidence="2 3">
    <name type="scientific">Helianthus annuus</name>
    <name type="common">Common sunflower</name>
    <dbReference type="NCBI Taxonomy" id="4232"/>
    <lineage>
        <taxon>Eukaryota</taxon>
        <taxon>Viridiplantae</taxon>
        <taxon>Streptophyta</taxon>
        <taxon>Embryophyta</taxon>
        <taxon>Tracheophyta</taxon>
        <taxon>Spermatophyta</taxon>
        <taxon>Magnoliopsida</taxon>
        <taxon>eudicotyledons</taxon>
        <taxon>Gunneridae</taxon>
        <taxon>Pentapetalae</taxon>
        <taxon>asterids</taxon>
        <taxon>campanulids</taxon>
        <taxon>Asterales</taxon>
        <taxon>Asteraceae</taxon>
        <taxon>Asteroideae</taxon>
        <taxon>Heliantheae alliance</taxon>
        <taxon>Heliantheae</taxon>
        <taxon>Helianthus</taxon>
    </lineage>
</organism>
<feature type="domain" description="FBD" evidence="1">
    <location>
        <begin position="117"/>
        <end position="191"/>
    </location>
</feature>
<protein>
    <submittedName>
        <fullName evidence="2">FBD domain-containing protein</fullName>
    </submittedName>
</protein>
<accession>A0A9K3DVD7</accession>
<dbReference type="SMART" id="SM00579">
    <property type="entry name" value="FBD"/>
    <property type="match status" value="1"/>
</dbReference>
<dbReference type="InterPro" id="IPR006566">
    <property type="entry name" value="FBD"/>
</dbReference>
<comment type="caution">
    <text evidence="2">The sequence shown here is derived from an EMBL/GenBank/DDBJ whole genome shotgun (WGS) entry which is preliminary data.</text>
</comment>
<dbReference type="AlphaFoldDB" id="A0A9K3DVD7"/>
<dbReference type="SUPFAM" id="SSF52047">
    <property type="entry name" value="RNI-like"/>
    <property type="match status" value="1"/>
</dbReference>
<reference evidence="2" key="2">
    <citation type="submission" date="2020-06" db="EMBL/GenBank/DDBJ databases">
        <title>Helianthus annuus Genome sequencing and assembly Release 2.</title>
        <authorList>
            <person name="Gouzy J."/>
            <person name="Langlade N."/>
            <person name="Munos S."/>
        </authorList>
    </citation>
    <scope>NUCLEOTIDE SEQUENCE</scope>
    <source>
        <tissue evidence="2">Leaves</tissue>
    </source>
</reference>
<dbReference type="Proteomes" id="UP000215914">
    <property type="component" value="Unassembled WGS sequence"/>
</dbReference>
<evidence type="ECO:0000313" key="2">
    <source>
        <dbReference type="EMBL" id="KAF5762134.1"/>
    </source>
</evidence>
<dbReference type="Gramene" id="mRNA:HanXRQr2_Chr16g0773251">
    <property type="protein sequence ID" value="mRNA:HanXRQr2_Chr16g0773251"/>
    <property type="gene ID" value="HanXRQr2_Chr16g0773251"/>
</dbReference>